<keyword evidence="4 10" id="KW-1133">Transmembrane helix</keyword>
<dbReference type="GeneID" id="303204192"/>
<comment type="caution">
    <text evidence="12">The sequence shown here is derived from an EMBL/GenBank/DDBJ whole genome shotgun (WGS) entry which is preliminary data.</text>
</comment>
<feature type="compositionally biased region" description="Low complexity" evidence="11">
    <location>
        <begin position="11"/>
        <end position="31"/>
    </location>
</feature>
<dbReference type="GO" id="GO:0005886">
    <property type="term" value="C:plasma membrane"/>
    <property type="evidence" value="ECO:0007669"/>
    <property type="project" value="UniProtKB-SubCell"/>
</dbReference>
<evidence type="ECO:0000256" key="7">
    <source>
        <dbReference type="ARBA" id="ARBA00035120"/>
    </source>
</evidence>
<keyword evidence="2 10" id="KW-1003">Cell membrane</keyword>
<feature type="region of interest" description="Disordered" evidence="11">
    <location>
        <begin position="225"/>
        <end position="293"/>
    </location>
</feature>
<evidence type="ECO:0000256" key="9">
    <source>
        <dbReference type="ARBA" id="ARBA00049940"/>
    </source>
</evidence>
<evidence type="ECO:0000313" key="12">
    <source>
        <dbReference type="EMBL" id="KFI47115.1"/>
    </source>
</evidence>
<dbReference type="Proteomes" id="UP000029093">
    <property type="component" value="Unassembled WGS sequence"/>
</dbReference>
<dbReference type="InterPro" id="IPR003691">
    <property type="entry name" value="FluC"/>
</dbReference>
<dbReference type="EMBL" id="JGYQ01000015">
    <property type="protein sequence ID" value="KFI47115.1"/>
    <property type="molecule type" value="Genomic_DNA"/>
</dbReference>
<dbReference type="GO" id="GO:0140114">
    <property type="term" value="P:cellular detoxification of fluoride"/>
    <property type="evidence" value="ECO:0007669"/>
    <property type="project" value="UniProtKB-UniRule"/>
</dbReference>
<dbReference type="HAMAP" id="MF_00454">
    <property type="entry name" value="FluC"/>
    <property type="match status" value="1"/>
</dbReference>
<name>A0A086ZKR5_9BIFI</name>
<feature type="compositionally biased region" description="Basic and acidic residues" evidence="11">
    <location>
        <begin position="1"/>
        <end position="10"/>
    </location>
</feature>
<dbReference type="PANTHER" id="PTHR28259:SF1">
    <property type="entry name" value="FLUORIDE EXPORT PROTEIN 1-RELATED"/>
    <property type="match status" value="1"/>
</dbReference>
<dbReference type="AlphaFoldDB" id="A0A086ZKR5"/>
<comment type="activity regulation">
    <text evidence="10">Na(+) is not transported, but it plays an essential structural role and its presence is essential for fluoride channel function.</text>
</comment>
<dbReference type="OrthoDB" id="3240363at2"/>
<feature type="region of interest" description="Disordered" evidence="11">
    <location>
        <begin position="1"/>
        <end position="45"/>
    </location>
</feature>
<keyword evidence="3 10" id="KW-0812">Transmembrane</keyword>
<proteinExistence type="inferred from homology"/>
<feature type="compositionally biased region" description="Polar residues" evidence="11">
    <location>
        <begin position="237"/>
        <end position="254"/>
    </location>
</feature>
<protein>
    <recommendedName>
        <fullName evidence="10">Fluoride-specific ion channel FluC</fullName>
    </recommendedName>
</protein>
<dbReference type="PANTHER" id="PTHR28259">
    <property type="entry name" value="FLUORIDE EXPORT PROTEIN 1-RELATED"/>
    <property type="match status" value="1"/>
</dbReference>
<feature type="transmembrane region" description="Helical" evidence="10">
    <location>
        <begin position="190"/>
        <end position="216"/>
    </location>
</feature>
<evidence type="ECO:0000256" key="3">
    <source>
        <dbReference type="ARBA" id="ARBA00022692"/>
    </source>
</evidence>
<accession>A0A086ZKR5</accession>
<evidence type="ECO:0000313" key="13">
    <source>
        <dbReference type="Proteomes" id="UP000029093"/>
    </source>
</evidence>
<evidence type="ECO:0000256" key="2">
    <source>
        <dbReference type="ARBA" id="ARBA00022475"/>
    </source>
</evidence>
<reference evidence="12 13" key="1">
    <citation type="submission" date="2014-03" db="EMBL/GenBank/DDBJ databases">
        <title>Genomics of Bifidobacteria.</title>
        <authorList>
            <person name="Ventura M."/>
            <person name="Milani C."/>
            <person name="Lugli G.A."/>
        </authorList>
    </citation>
    <scope>NUCLEOTIDE SEQUENCE [LARGE SCALE GENOMIC DNA]</scope>
    <source>
        <strain evidence="12 13">LMG 10736</strain>
    </source>
</reference>
<evidence type="ECO:0000256" key="6">
    <source>
        <dbReference type="ARBA" id="ARBA00023303"/>
    </source>
</evidence>
<gene>
    <name evidence="10" type="primary">fluC</name>
    <name evidence="10" type="synonym">crcB</name>
    <name evidence="12" type="ORF">BBOU_1087</name>
</gene>
<keyword evidence="10" id="KW-0479">Metal-binding</keyword>
<dbReference type="Pfam" id="PF02537">
    <property type="entry name" value="CRCB"/>
    <property type="match status" value="1"/>
</dbReference>
<keyword evidence="6 10" id="KW-0407">Ion channel</keyword>
<evidence type="ECO:0000256" key="11">
    <source>
        <dbReference type="SAM" id="MobiDB-lite"/>
    </source>
</evidence>
<evidence type="ECO:0000256" key="5">
    <source>
        <dbReference type="ARBA" id="ARBA00023136"/>
    </source>
</evidence>
<feature type="transmembrane region" description="Helical" evidence="10">
    <location>
        <begin position="85"/>
        <end position="106"/>
    </location>
</feature>
<keyword evidence="10" id="KW-0915">Sodium</keyword>
<evidence type="ECO:0000256" key="8">
    <source>
        <dbReference type="ARBA" id="ARBA00035585"/>
    </source>
</evidence>
<keyword evidence="10" id="KW-0406">Ion transport</keyword>
<comment type="subcellular location">
    <subcellularLocation>
        <location evidence="1 10">Cell membrane</location>
        <topology evidence="1 10">Multi-pass membrane protein</topology>
    </subcellularLocation>
</comment>
<evidence type="ECO:0000256" key="1">
    <source>
        <dbReference type="ARBA" id="ARBA00004651"/>
    </source>
</evidence>
<dbReference type="GO" id="GO:0062054">
    <property type="term" value="F:fluoride channel activity"/>
    <property type="evidence" value="ECO:0007669"/>
    <property type="project" value="UniProtKB-UniRule"/>
</dbReference>
<feature type="transmembrane region" description="Helical" evidence="10">
    <location>
        <begin position="158"/>
        <end position="178"/>
    </location>
</feature>
<organism evidence="12 13">
    <name type="scientific">Bifidobacterium boum</name>
    <dbReference type="NCBI Taxonomy" id="78343"/>
    <lineage>
        <taxon>Bacteria</taxon>
        <taxon>Bacillati</taxon>
        <taxon>Actinomycetota</taxon>
        <taxon>Actinomycetes</taxon>
        <taxon>Bifidobacteriales</taxon>
        <taxon>Bifidobacteriaceae</taxon>
        <taxon>Bifidobacterium</taxon>
    </lineage>
</organism>
<dbReference type="GO" id="GO:0046872">
    <property type="term" value="F:metal ion binding"/>
    <property type="evidence" value="ECO:0007669"/>
    <property type="project" value="UniProtKB-KW"/>
</dbReference>
<comment type="similarity">
    <text evidence="7 10">Belongs to the fluoride channel Fluc/FEX (TC 1.A.43) family.</text>
</comment>
<dbReference type="RefSeq" id="WP_051616809.1">
    <property type="nucleotide sequence ID" value="NZ_JGYQ01000015.1"/>
</dbReference>
<evidence type="ECO:0000256" key="10">
    <source>
        <dbReference type="HAMAP-Rule" id="MF_00454"/>
    </source>
</evidence>
<comment type="function">
    <text evidence="9 10">Fluoride-specific ion channel. Important for reducing fluoride concentration in the cell, thus reducing its toxicity.</text>
</comment>
<feature type="transmembrane region" description="Helical" evidence="10">
    <location>
        <begin position="118"/>
        <end position="137"/>
    </location>
</feature>
<feature type="binding site" evidence="10">
    <location>
        <position position="168"/>
    </location>
    <ligand>
        <name>Na(+)</name>
        <dbReference type="ChEBI" id="CHEBI:29101"/>
        <note>structural</note>
    </ligand>
</feature>
<keyword evidence="5 10" id="KW-0472">Membrane</keyword>
<keyword evidence="13" id="KW-1185">Reference proteome</keyword>
<evidence type="ECO:0000256" key="4">
    <source>
        <dbReference type="ARBA" id="ARBA00022989"/>
    </source>
</evidence>
<sequence length="293" mass="29963">MTKHEGRDVGVPDADGVTPDGDGAAAAVDAPGGIGSTPAREPKPETLAIQRIEPEAGPVGAAASPNPPQISLAPIKKLRAQFNPLADGLVYLVVFVGGFVGTAARYGLSALWPAHGTGFPVATFVANMVACLLFSLLTETMASASWLRRRVRQLTSRGLGLGLCGGLSTMSTVMLEGLHDILAHDPWMAVSYMFASMVGGVLCCIAGVCLAHVFTASRAAQSMRRMSPGVGPAHKSGWQNGSSSSDNPPVTANHSGSADAGSGAGDGMPVSFEPTPITAEIPMVPDPVTGEVH</sequence>
<keyword evidence="10" id="KW-0813">Transport</keyword>
<comment type="catalytic activity">
    <reaction evidence="8">
        <text>fluoride(in) = fluoride(out)</text>
        <dbReference type="Rhea" id="RHEA:76159"/>
        <dbReference type="ChEBI" id="CHEBI:17051"/>
    </reaction>
    <physiologicalReaction direction="left-to-right" evidence="8">
        <dbReference type="Rhea" id="RHEA:76160"/>
    </physiologicalReaction>
</comment>
<feature type="binding site" evidence="10">
    <location>
        <position position="165"/>
    </location>
    <ligand>
        <name>Na(+)</name>
        <dbReference type="ChEBI" id="CHEBI:29101"/>
        <note>structural</note>
    </ligand>
</feature>